<accession>A0ABR1YHH7</accession>
<protein>
    <submittedName>
        <fullName evidence="2">Uncharacterized protein</fullName>
    </submittedName>
</protein>
<keyword evidence="3" id="KW-1185">Reference proteome</keyword>
<dbReference type="EMBL" id="JBBWRZ010000009">
    <property type="protein sequence ID" value="KAK8228868.1"/>
    <property type="molecule type" value="Genomic_DNA"/>
</dbReference>
<organism evidence="2 3">
    <name type="scientific">Phyllosticta capitalensis</name>
    <dbReference type="NCBI Taxonomy" id="121624"/>
    <lineage>
        <taxon>Eukaryota</taxon>
        <taxon>Fungi</taxon>
        <taxon>Dikarya</taxon>
        <taxon>Ascomycota</taxon>
        <taxon>Pezizomycotina</taxon>
        <taxon>Dothideomycetes</taxon>
        <taxon>Dothideomycetes incertae sedis</taxon>
        <taxon>Botryosphaeriales</taxon>
        <taxon>Phyllostictaceae</taxon>
        <taxon>Phyllosticta</taxon>
    </lineage>
</organism>
<evidence type="ECO:0000313" key="2">
    <source>
        <dbReference type="EMBL" id="KAK8228868.1"/>
    </source>
</evidence>
<dbReference type="Proteomes" id="UP001492380">
    <property type="component" value="Unassembled WGS sequence"/>
</dbReference>
<feature type="region of interest" description="Disordered" evidence="1">
    <location>
        <begin position="150"/>
        <end position="169"/>
    </location>
</feature>
<reference evidence="2 3" key="1">
    <citation type="submission" date="2024-04" db="EMBL/GenBank/DDBJ databases">
        <title>Phyllosticta paracitricarpa is synonymous to the EU quarantine fungus P. citricarpa based on phylogenomic analyses.</title>
        <authorList>
            <consortium name="Lawrence Berkeley National Laboratory"/>
            <person name="Van Ingen-Buijs V.A."/>
            <person name="Van Westerhoven A.C."/>
            <person name="Haridas S."/>
            <person name="Skiadas P."/>
            <person name="Martin F."/>
            <person name="Groenewald J.Z."/>
            <person name="Crous P.W."/>
            <person name="Seidl M.F."/>
        </authorList>
    </citation>
    <scope>NUCLEOTIDE SEQUENCE [LARGE SCALE GENOMIC DNA]</scope>
    <source>
        <strain evidence="2 3">CBS 123374</strain>
    </source>
</reference>
<gene>
    <name evidence="2" type="ORF">HDK90DRAFT_468379</name>
</gene>
<feature type="compositionally biased region" description="Basic and acidic residues" evidence="1">
    <location>
        <begin position="158"/>
        <end position="169"/>
    </location>
</feature>
<sequence>MADERAAGIALPQLSEIIKSEFRLLSPPLSPAERAMVRFTLVAHLQSDRAKRRAEQRVFSAWMCQGVLFARLKVLLKRVGVAAFADEELLSAAARVGVHASREMPRDKTNPDQGHDGNEQDPDFHFAQHLPRLVQALVLNDREGGFGKMRARSQQLAEEEKTARRVHAEGGDHEQRLRCEWIRMEKHLFAGLVRKLEVGERRERKERKERARQRRAE</sequence>
<feature type="region of interest" description="Disordered" evidence="1">
    <location>
        <begin position="100"/>
        <end position="124"/>
    </location>
</feature>
<proteinExistence type="predicted"/>
<comment type="caution">
    <text evidence="2">The sequence shown here is derived from an EMBL/GenBank/DDBJ whole genome shotgun (WGS) entry which is preliminary data.</text>
</comment>
<name>A0ABR1YHH7_9PEZI</name>
<evidence type="ECO:0000313" key="3">
    <source>
        <dbReference type="Proteomes" id="UP001492380"/>
    </source>
</evidence>
<evidence type="ECO:0000256" key="1">
    <source>
        <dbReference type="SAM" id="MobiDB-lite"/>
    </source>
</evidence>